<proteinExistence type="predicted"/>
<accession>A0AA38TTU8</accession>
<evidence type="ECO:0000313" key="8">
    <source>
        <dbReference type="Proteomes" id="UP001172457"/>
    </source>
</evidence>
<dbReference type="GO" id="GO:0008270">
    <property type="term" value="F:zinc ion binding"/>
    <property type="evidence" value="ECO:0007669"/>
    <property type="project" value="UniProtKB-KW"/>
</dbReference>
<dbReference type="PANTHER" id="PTHR31973:SF190">
    <property type="entry name" value="MULE TRANSPOSASE DOMAIN-CONTAINING PROTEIN"/>
    <property type="match status" value="1"/>
</dbReference>
<dbReference type="Pfam" id="PF26130">
    <property type="entry name" value="PB1-like"/>
    <property type="match status" value="1"/>
</dbReference>
<dbReference type="Pfam" id="PF03108">
    <property type="entry name" value="DBD_Tnp_Mut"/>
    <property type="match status" value="1"/>
</dbReference>
<dbReference type="AlphaFoldDB" id="A0AA38TTU8"/>
<comment type="caution">
    <text evidence="7">The sequence shown here is derived from an EMBL/GenBank/DDBJ whole genome shotgun (WGS) entry which is preliminary data.</text>
</comment>
<dbReference type="SMART" id="SM00575">
    <property type="entry name" value="ZnF_PMZ"/>
    <property type="match status" value="1"/>
</dbReference>
<name>A0AA38TTU8_9ASTR</name>
<dbReference type="EMBL" id="JARYMX010000001">
    <property type="protein sequence ID" value="KAJ9566968.1"/>
    <property type="molecule type" value="Genomic_DNA"/>
</dbReference>
<dbReference type="InterPro" id="IPR058594">
    <property type="entry name" value="PB1-like_dom_pln"/>
</dbReference>
<dbReference type="InterPro" id="IPR004332">
    <property type="entry name" value="Transposase_MuDR"/>
</dbReference>
<dbReference type="PANTHER" id="PTHR31973">
    <property type="entry name" value="POLYPROTEIN, PUTATIVE-RELATED"/>
    <property type="match status" value="1"/>
</dbReference>
<evidence type="ECO:0000259" key="6">
    <source>
        <dbReference type="PROSITE" id="PS50966"/>
    </source>
</evidence>
<feature type="region of interest" description="Disordered" evidence="5">
    <location>
        <begin position="314"/>
        <end position="342"/>
    </location>
</feature>
<reference evidence="7" key="1">
    <citation type="submission" date="2023-03" db="EMBL/GenBank/DDBJ databases">
        <title>Chromosome-scale reference genome and RAD-based genetic map of yellow starthistle (Centaurea solstitialis) reveal putative structural variation and QTLs associated with invader traits.</title>
        <authorList>
            <person name="Reatini B."/>
            <person name="Cang F.A."/>
            <person name="Jiang Q."/>
            <person name="Mckibben M.T.W."/>
            <person name="Barker M.S."/>
            <person name="Rieseberg L.H."/>
            <person name="Dlugosch K.M."/>
        </authorList>
    </citation>
    <scope>NUCLEOTIDE SEQUENCE</scope>
    <source>
        <strain evidence="7">CAN-66</strain>
        <tissue evidence="7">Leaf</tissue>
    </source>
</reference>
<keyword evidence="2 4" id="KW-0863">Zinc-finger</keyword>
<feature type="domain" description="SWIM-type" evidence="6">
    <location>
        <begin position="720"/>
        <end position="752"/>
    </location>
</feature>
<keyword evidence="3" id="KW-0862">Zinc</keyword>
<feature type="region of interest" description="Disordered" evidence="5">
    <location>
        <begin position="808"/>
        <end position="861"/>
    </location>
</feature>
<evidence type="ECO:0000256" key="4">
    <source>
        <dbReference type="PROSITE-ProRule" id="PRU00325"/>
    </source>
</evidence>
<gene>
    <name evidence="7" type="ORF">OSB04_002934</name>
</gene>
<evidence type="ECO:0000256" key="2">
    <source>
        <dbReference type="ARBA" id="ARBA00022771"/>
    </source>
</evidence>
<evidence type="ECO:0000256" key="3">
    <source>
        <dbReference type="ARBA" id="ARBA00022833"/>
    </source>
</evidence>
<dbReference type="Proteomes" id="UP001172457">
    <property type="component" value="Chromosome 1"/>
</dbReference>
<dbReference type="PROSITE" id="PS50966">
    <property type="entry name" value="ZF_SWIM"/>
    <property type="match status" value="1"/>
</dbReference>
<dbReference type="Pfam" id="PF10551">
    <property type="entry name" value="MULE"/>
    <property type="match status" value="1"/>
</dbReference>
<dbReference type="InterPro" id="IPR006564">
    <property type="entry name" value="Znf_PMZ"/>
</dbReference>
<dbReference type="InterPro" id="IPR007527">
    <property type="entry name" value="Znf_SWIM"/>
</dbReference>
<evidence type="ECO:0000256" key="1">
    <source>
        <dbReference type="ARBA" id="ARBA00022723"/>
    </source>
</evidence>
<feature type="compositionally biased region" description="Basic residues" evidence="5">
    <location>
        <begin position="842"/>
        <end position="851"/>
    </location>
</feature>
<keyword evidence="1" id="KW-0479">Metal-binding</keyword>
<evidence type="ECO:0000256" key="5">
    <source>
        <dbReference type="SAM" id="MobiDB-lite"/>
    </source>
</evidence>
<keyword evidence="8" id="KW-1185">Reference proteome</keyword>
<evidence type="ECO:0000313" key="7">
    <source>
        <dbReference type="EMBL" id="KAJ9566968.1"/>
    </source>
</evidence>
<dbReference type="Pfam" id="PF04434">
    <property type="entry name" value="SWIM"/>
    <property type="match status" value="1"/>
</dbReference>
<protein>
    <recommendedName>
        <fullName evidence="6">SWIM-type domain-containing protein</fullName>
    </recommendedName>
</protein>
<sequence>MESRKEESTRQVWNLRKKNEYFDAEFVYAHYSNLVSFKINHGGYFSKWPGRRYNNGKVDFVDLIDCDEFNVHEIDHMVGMLGYKGGNDDDIRKLLKYTSKYKVIDVYIEHGMTALTNYLKSPNESNVVIEELHDQESDDRNVSTVGNRVDEPFIEKQHVFDDEQPVLDDDLEDFDPFYGLFGLRDGNLHTDMPPHNTEMQIEVAPKDETFDDFDFDHIDLETIDMDNSDFESGEDSDFDIERRRSLHKLRKERKKESVRTSFYVGQLFGSKEDARNAITNHSIETRRDLWLEKNDGRRLRVKCKGKMVVIGGPSSFGDSSVGPSSVGPSSDGPSSDRPSSDGPTCPWVLYISTVKDDKSWVVKTYIDTHKCLQSRNVRQCTATFLSKLVEETIVPNPEIPLKALAEGLEKKYRLGVSNMKAYRAKQIAMKKVVGDYAEQYAKLRDYGLELQKSNPNTTVKLQVEVECNLSSTTRQFKRIYICLGGLKQGFEAIGKELLGLDGSFMKGPYPGQILTAVGVDPNQGIYPLAYVVVEAETTDSWSWFLEILQDDLDLNRDSNFTFITDRQKEIVPAFARVFPSTEHRFCIRHIYENMKKQWKGQAINKYAHKWLNEIPYHHWSRAHFTGRAHCDVLLNNMCEVFNRQLVNGRDKPIILALEYIRGYLMRRIVNVQKAISKCHGPLTPTATMLLSKVKEEASQFVVEWNGKHEYQVTGAGGDQYVVNARDRTCTCRKWEVCGIPCRHVMATIWNMALNGENAGLPEHWVHNSYTLACWKAVYEFKVGPVNGQGHNMGVHTNSHHLCITHKLGGLRKKRRKASDESSQPLVKRHKLSRSGKTVSCAKCKKKGHNSRSCKGQEERAT</sequence>
<organism evidence="7 8">
    <name type="scientific">Centaurea solstitialis</name>
    <name type="common">yellow star-thistle</name>
    <dbReference type="NCBI Taxonomy" id="347529"/>
    <lineage>
        <taxon>Eukaryota</taxon>
        <taxon>Viridiplantae</taxon>
        <taxon>Streptophyta</taxon>
        <taxon>Embryophyta</taxon>
        <taxon>Tracheophyta</taxon>
        <taxon>Spermatophyta</taxon>
        <taxon>Magnoliopsida</taxon>
        <taxon>eudicotyledons</taxon>
        <taxon>Gunneridae</taxon>
        <taxon>Pentapetalae</taxon>
        <taxon>asterids</taxon>
        <taxon>campanulids</taxon>
        <taxon>Asterales</taxon>
        <taxon>Asteraceae</taxon>
        <taxon>Carduoideae</taxon>
        <taxon>Cardueae</taxon>
        <taxon>Centaureinae</taxon>
        <taxon>Centaurea</taxon>
    </lineage>
</organism>
<dbReference type="InterPro" id="IPR018289">
    <property type="entry name" value="MULE_transposase_dom"/>
</dbReference>